<gene>
    <name evidence="1" type="primary">Acey_s0417.g1095</name>
    <name evidence="1" type="ORF">Y032_0417g1095</name>
</gene>
<dbReference type="AlphaFoldDB" id="A0A016X1F8"/>
<protein>
    <submittedName>
        <fullName evidence="1">Uncharacterized protein</fullName>
    </submittedName>
</protein>
<dbReference type="Gene3D" id="1.25.50.20">
    <property type="match status" value="1"/>
</dbReference>
<evidence type="ECO:0000313" key="2">
    <source>
        <dbReference type="Proteomes" id="UP000024635"/>
    </source>
</evidence>
<proteinExistence type="predicted"/>
<dbReference type="Proteomes" id="UP000024635">
    <property type="component" value="Unassembled WGS sequence"/>
</dbReference>
<sequence length="274" mass="31313">MGIVKSTGRIRFRVVQYEVKVTLLSRVLTGPAGQISHVQPISFAYYTSFATVSVLFMNHLEYLYELEHIGEERRNLIQGMACIEKVSALKRTHLCVEVAHIATFYERYHSITFTYESGSVTMRIPACRLCVSGGCAMEKTNSEYRFLQEAIDGKGGYRKHEVQRVFGEVASNSIAQEFLVNFLIEKWEIIYARLGNHKLIKKVLDHCLKNISSKAQIMLFRDCRFITKASGNFLSNCSLEAPLERKLLEALEIKRQSPEVNNKDELMDAMKLIT</sequence>
<keyword evidence="2" id="KW-1185">Reference proteome</keyword>
<comment type="caution">
    <text evidence="1">The sequence shown here is derived from an EMBL/GenBank/DDBJ whole genome shotgun (WGS) entry which is preliminary data.</text>
</comment>
<evidence type="ECO:0000313" key="1">
    <source>
        <dbReference type="EMBL" id="EYC45755.1"/>
    </source>
</evidence>
<reference evidence="2" key="1">
    <citation type="journal article" date="2015" name="Nat. Genet.">
        <title>The genome and transcriptome of the zoonotic hookworm Ancylostoma ceylanicum identify infection-specific gene families.</title>
        <authorList>
            <person name="Schwarz E.M."/>
            <person name="Hu Y."/>
            <person name="Antoshechkin I."/>
            <person name="Miller M.M."/>
            <person name="Sternberg P.W."/>
            <person name="Aroian R.V."/>
        </authorList>
    </citation>
    <scope>NUCLEOTIDE SEQUENCE</scope>
    <source>
        <strain evidence="2">HY135</strain>
    </source>
</reference>
<name>A0A016X1F8_9BILA</name>
<dbReference type="EMBL" id="JARK01000017">
    <property type="protein sequence ID" value="EYC45755.1"/>
    <property type="molecule type" value="Genomic_DNA"/>
</dbReference>
<organism evidence="1 2">
    <name type="scientific">Ancylostoma ceylanicum</name>
    <dbReference type="NCBI Taxonomy" id="53326"/>
    <lineage>
        <taxon>Eukaryota</taxon>
        <taxon>Metazoa</taxon>
        <taxon>Ecdysozoa</taxon>
        <taxon>Nematoda</taxon>
        <taxon>Chromadorea</taxon>
        <taxon>Rhabditida</taxon>
        <taxon>Rhabditina</taxon>
        <taxon>Rhabditomorpha</taxon>
        <taxon>Strongyloidea</taxon>
        <taxon>Ancylostomatidae</taxon>
        <taxon>Ancylostomatinae</taxon>
        <taxon>Ancylostoma</taxon>
    </lineage>
</organism>
<accession>A0A016X1F8</accession>
<dbReference type="OrthoDB" id="10547925at2759"/>